<comment type="caution">
    <text evidence="1">The sequence shown here is derived from an EMBL/GenBank/DDBJ whole genome shotgun (WGS) entry which is preliminary data.</text>
</comment>
<dbReference type="EMBL" id="BGZK01001545">
    <property type="protein sequence ID" value="GBP82051.1"/>
    <property type="molecule type" value="Genomic_DNA"/>
</dbReference>
<keyword evidence="2" id="KW-1185">Reference proteome</keyword>
<sequence length="158" mass="17344">MAVVRFNIELWWVTNTQGITADLVPSSAGGLAAIYNPLSAAPFADDAEEAYWEGICVNLSFIERYNDGFAPVIRINHYFRTANDIKQCTLSHDAADQTGAFDVWKRRGGATALSGRGEASIQQRLSIEFKAKAISLSASRFAVDVCRFHFLCGYVTAV</sequence>
<accession>A0A4C1YZZ9</accession>
<organism evidence="1 2">
    <name type="scientific">Eumeta variegata</name>
    <name type="common">Bagworm moth</name>
    <name type="synonym">Eumeta japonica</name>
    <dbReference type="NCBI Taxonomy" id="151549"/>
    <lineage>
        <taxon>Eukaryota</taxon>
        <taxon>Metazoa</taxon>
        <taxon>Ecdysozoa</taxon>
        <taxon>Arthropoda</taxon>
        <taxon>Hexapoda</taxon>
        <taxon>Insecta</taxon>
        <taxon>Pterygota</taxon>
        <taxon>Neoptera</taxon>
        <taxon>Endopterygota</taxon>
        <taxon>Lepidoptera</taxon>
        <taxon>Glossata</taxon>
        <taxon>Ditrysia</taxon>
        <taxon>Tineoidea</taxon>
        <taxon>Psychidae</taxon>
        <taxon>Oiketicinae</taxon>
        <taxon>Eumeta</taxon>
    </lineage>
</organism>
<reference evidence="1 2" key="1">
    <citation type="journal article" date="2019" name="Commun. Biol.">
        <title>The bagworm genome reveals a unique fibroin gene that provides high tensile strength.</title>
        <authorList>
            <person name="Kono N."/>
            <person name="Nakamura H."/>
            <person name="Ohtoshi R."/>
            <person name="Tomita M."/>
            <person name="Numata K."/>
            <person name="Arakawa K."/>
        </authorList>
    </citation>
    <scope>NUCLEOTIDE SEQUENCE [LARGE SCALE GENOMIC DNA]</scope>
</reference>
<dbReference type="AlphaFoldDB" id="A0A4C1YZZ9"/>
<evidence type="ECO:0000313" key="2">
    <source>
        <dbReference type="Proteomes" id="UP000299102"/>
    </source>
</evidence>
<name>A0A4C1YZZ9_EUMVA</name>
<gene>
    <name evidence="1" type="ORF">EVAR_52400_1</name>
</gene>
<evidence type="ECO:0000313" key="1">
    <source>
        <dbReference type="EMBL" id="GBP82051.1"/>
    </source>
</evidence>
<dbReference type="Proteomes" id="UP000299102">
    <property type="component" value="Unassembled WGS sequence"/>
</dbReference>
<proteinExistence type="predicted"/>
<protein>
    <submittedName>
        <fullName evidence="1">Uncharacterized protein</fullName>
    </submittedName>
</protein>